<gene>
    <name evidence="1" type="ORF">CHI95_23440</name>
</gene>
<sequence>MKKLFDTTDFNNCDVCGDDMCTIATEGDGKKVFNGDSVTCCGCSNTGQITVEAEDCAYIEWDNPNDD</sequence>
<evidence type="ECO:0000313" key="2">
    <source>
        <dbReference type="Proteomes" id="UP000216001"/>
    </source>
</evidence>
<protein>
    <submittedName>
        <fullName evidence="1">Uncharacterized protein</fullName>
    </submittedName>
</protein>
<dbReference type="Proteomes" id="UP000216001">
    <property type="component" value="Unassembled WGS sequence"/>
</dbReference>
<dbReference type="AlphaFoldDB" id="A0A264VLA7"/>
<name>A0A264VLA7_PRORE</name>
<proteinExistence type="predicted"/>
<evidence type="ECO:0000313" key="1">
    <source>
        <dbReference type="EMBL" id="OZS72126.1"/>
    </source>
</evidence>
<comment type="caution">
    <text evidence="1">The sequence shown here is derived from an EMBL/GenBank/DDBJ whole genome shotgun (WGS) entry which is preliminary data.</text>
</comment>
<organism evidence="1 2">
    <name type="scientific">Providencia rettgeri</name>
    <dbReference type="NCBI Taxonomy" id="587"/>
    <lineage>
        <taxon>Bacteria</taxon>
        <taxon>Pseudomonadati</taxon>
        <taxon>Pseudomonadota</taxon>
        <taxon>Gammaproteobacteria</taxon>
        <taxon>Enterobacterales</taxon>
        <taxon>Morganellaceae</taxon>
        <taxon>Providencia</taxon>
    </lineage>
</organism>
<reference evidence="1 2" key="1">
    <citation type="submission" date="2017-07" db="EMBL/GenBank/DDBJ databases">
        <title>blaIMP-27 on transferable plasmids in Proteus mirabilis and Providencia rettgeri.</title>
        <authorList>
            <person name="Potter R."/>
        </authorList>
    </citation>
    <scope>NUCLEOTIDE SEQUENCE [LARGE SCALE GENOMIC DNA]</scope>
    <source>
        <strain evidence="1 2">PR1</strain>
    </source>
</reference>
<accession>A0A264VLA7</accession>
<dbReference type="EMBL" id="NOWC01000045">
    <property type="protein sequence ID" value="OZS72126.1"/>
    <property type="molecule type" value="Genomic_DNA"/>
</dbReference>